<accession>A0ABP9A011</accession>
<protein>
    <submittedName>
        <fullName evidence="2">Uncharacterized protein</fullName>
    </submittedName>
</protein>
<proteinExistence type="predicted"/>
<keyword evidence="1" id="KW-0812">Transmembrane</keyword>
<name>A0ABP9A011_9FLAO</name>
<comment type="caution">
    <text evidence="2">The sequence shown here is derived from an EMBL/GenBank/DDBJ whole genome shotgun (WGS) entry which is preliminary data.</text>
</comment>
<dbReference type="RefSeq" id="WP_264544520.1">
    <property type="nucleotide sequence ID" value="NZ_BAABIP010000018.1"/>
</dbReference>
<feature type="transmembrane region" description="Helical" evidence="1">
    <location>
        <begin position="7"/>
        <end position="27"/>
    </location>
</feature>
<evidence type="ECO:0000256" key="1">
    <source>
        <dbReference type="SAM" id="Phobius"/>
    </source>
</evidence>
<dbReference type="Proteomes" id="UP001500141">
    <property type="component" value="Unassembled WGS sequence"/>
</dbReference>
<keyword evidence="1" id="KW-0472">Membrane</keyword>
<dbReference type="EMBL" id="BAABIP010000018">
    <property type="protein sequence ID" value="GAA4770975.1"/>
    <property type="molecule type" value="Genomic_DNA"/>
</dbReference>
<evidence type="ECO:0000313" key="2">
    <source>
        <dbReference type="EMBL" id="GAA4770975.1"/>
    </source>
</evidence>
<reference evidence="3" key="1">
    <citation type="journal article" date="2019" name="Int. J. Syst. Evol. Microbiol.">
        <title>The Global Catalogue of Microorganisms (GCM) 10K type strain sequencing project: providing services to taxonomists for standard genome sequencing and annotation.</title>
        <authorList>
            <consortium name="The Broad Institute Genomics Platform"/>
            <consortium name="The Broad Institute Genome Sequencing Center for Infectious Disease"/>
            <person name="Wu L."/>
            <person name="Ma J."/>
        </authorList>
    </citation>
    <scope>NUCLEOTIDE SEQUENCE [LARGE SCALE GENOMIC DNA]</scope>
    <source>
        <strain evidence="3">JCM 18198</strain>
    </source>
</reference>
<organism evidence="2 3">
    <name type="scientific">Flavobacterium hankyongi</name>
    <dbReference type="NCBI Taxonomy" id="1176532"/>
    <lineage>
        <taxon>Bacteria</taxon>
        <taxon>Pseudomonadati</taxon>
        <taxon>Bacteroidota</taxon>
        <taxon>Flavobacteriia</taxon>
        <taxon>Flavobacteriales</taxon>
        <taxon>Flavobacteriaceae</taxon>
        <taxon>Flavobacterium</taxon>
    </lineage>
</organism>
<gene>
    <name evidence="2" type="ORF">GCM10023230_21440</name>
</gene>
<keyword evidence="3" id="KW-1185">Reference proteome</keyword>
<sequence>MTKKHKIAVTISIIFYITVRLFCGVFEHDEFGNDVYFIKHKPTWKWRFYSPQGMSDLDLSQMTPAQQEEQLLFDEFVGNRITR</sequence>
<keyword evidence="1" id="KW-1133">Transmembrane helix</keyword>
<evidence type="ECO:0000313" key="3">
    <source>
        <dbReference type="Proteomes" id="UP001500141"/>
    </source>
</evidence>